<evidence type="ECO:0000256" key="2">
    <source>
        <dbReference type="ARBA" id="ARBA00012621"/>
    </source>
</evidence>
<dbReference type="GO" id="GO:0009244">
    <property type="term" value="P:lipopolysaccharide core region biosynthetic process"/>
    <property type="evidence" value="ECO:0007669"/>
    <property type="project" value="UniProtKB-UniRule"/>
</dbReference>
<evidence type="ECO:0000256" key="8">
    <source>
        <dbReference type="PIRSR" id="PIRSR639901-2"/>
    </source>
</evidence>
<keyword evidence="9" id="KW-0472">Membrane</keyword>
<evidence type="ECO:0000256" key="1">
    <source>
        <dbReference type="ARBA" id="ARBA00004713"/>
    </source>
</evidence>
<keyword evidence="9" id="KW-0448">Lipopolysaccharide biosynthesis</keyword>
<evidence type="ECO:0000256" key="5">
    <source>
        <dbReference type="ARBA" id="ARBA00031445"/>
    </source>
</evidence>
<comment type="pathway">
    <text evidence="1 9">Bacterial outer membrane biogenesis; LPS core biosynthesis.</text>
</comment>
<dbReference type="GO" id="GO:0043842">
    <property type="term" value="F:Kdo transferase activity"/>
    <property type="evidence" value="ECO:0007669"/>
    <property type="project" value="UniProtKB-EC"/>
</dbReference>
<feature type="site" description="Transition state stabilizer" evidence="8">
    <location>
        <position position="210"/>
    </location>
</feature>
<feature type="domain" description="3-deoxy-D-manno-octulosonic-acid transferase N-terminal" evidence="10">
    <location>
        <begin position="34"/>
        <end position="212"/>
    </location>
</feature>
<comment type="function">
    <text evidence="9">Involved in lipopolysaccharide (LPS) biosynthesis. Catalyzes the transfer of 3-deoxy-D-manno-octulosonate (Kdo) residue(s) from CMP-Kdo to lipid IV(A), the tetraacyldisaccharide-1,4'-bisphosphate precursor of lipid A.</text>
</comment>
<dbReference type="EMBL" id="AP011719">
    <property type="protein sequence ID" value="BAL55524.1"/>
    <property type="molecule type" value="Genomic_DNA"/>
</dbReference>
<dbReference type="InterPro" id="IPR007507">
    <property type="entry name" value="Glycos_transf_N"/>
</dbReference>
<dbReference type="PANTHER" id="PTHR42755">
    <property type="entry name" value="3-DEOXY-MANNO-OCTULOSONATE CYTIDYLYLTRANSFERASE"/>
    <property type="match status" value="1"/>
</dbReference>
<dbReference type="EC" id="2.4.99.12" evidence="2 9"/>
<feature type="site" description="Transition state stabilizer" evidence="8">
    <location>
        <position position="132"/>
    </location>
</feature>
<dbReference type="InterPro" id="IPR038107">
    <property type="entry name" value="Glycos_transf_N_sf"/>
</dbReference>
<gene>
    <name evidence="11" type="ORF">HGMM_F28D03C31</name>
</gene>
<evidence type="ECO:0000256" key="4">
    <source>
        <dbReference type="ARBA" id="ARBA00022679"/>
    </source>
</evidence>
<evidence type="ECO:0000256" key="9">
    <source>
        <dbReference type="RuleBase" id="RU365103"/>
    </source>
</evidence>
<proteinExistence type="inferred from homology"/>
<reference evidence="11" key="1">
    <citation type="journal article" date="2005" name="Environ. Microbiol.">
        <title>Genetic and functional properties of uncultivated thermophilic crenarchaeotes from a subsurface gold mine as revealed by analysis of genome fragments.</title>
        <authorList>
            <person name="Nunoura T."/>
            <person name="Hirayama H."/>
            <person name="Takami H."/>
            <person name="Oida H."/>
            <person name="Nishi S."/>
            <person name="Shimamura S."/>
            <person name="Suzuki Y."/>
            <person name="Inagaki F."/>
            <person name="Takai K."/>
            <person name="Nealson K.H."/>
            <person name="Horikoshi K."/>
        </authorList>
    </citation>
    <scope>NUCLEOTIDE SEQUENCE</scope>
</reference>
<dbReference type="Gene3D" id="3.40.50.2000">
    <property type="entry name" value="Glycogen Phosphorylase B"/>
    <property type="match status" value="1"/>
</dbReference>
<keyword evidence="4 9" id="KW-0808">Transferase</keyword>
<evidence type="ECO:0000259" key="10">
    <source>
        <dbReference type="Pfam" id="PF04413"/>
    </source>
</evidence>
<dbReference type="Gene3D" id="3.40.50.11720">
    <property type="entry name" value="3-Deoxy-D-manno-octulosonic-acid transferase, N-terminal domain"/>
    <property type="match status" value="1"/>
</dbReference>
<keyword evidence="9" id="KW-1003">Cell membrane</keyword>
<organism evidence="11">
    <name type="scientific">uncultured Acidobacteriota bacterium</name>
    <dbReference type="NCBI Taxonomy" id="171953"/>
    <lineage>
        <taxon>Bacteria</taxon>
        <taxon>Pseudomonadati</taxon>
        <taxon>Acidobacteriota</taxon>
        <taxon>environmental samples</taxon>
    </lineage>
</organism>
<dbReference type="UniPathway" id="UPA00958"/>
<dbReference type="GO" id="GO:0005886">
    <property type="term" value="C:plasma membrane"/>
    <property type="evidence" value="ECO:0007669"/>
    <property type="project" value="UniProtKB-SubCell"/>
</dbReference>
<dbReference type="Pfam" id="PF04413">
    <property type="entry name" value="Glycos_transf_N"/>
    <property type="match status" value="1"/>
</dbReference>
<dbReference type="AlphaFoldDB" id="H5SH88"/>
<comment type="catalytic activity">
    <reaction evidence="6 9">
        <text>lipid IVA (E. coli) + CMP-3-deoxy-beta-D-manno-octulosonate = alpha-Kdo-(2-&gt;6)-lipid IVA (E. coli) + CMP + H(+)</text>
        <dbReference type="Rhea" id="RHEA:28066"/>
        <dbReference type="ChEBI" id="CHEBI:15378"/>
        <dbReference type="ChEBI" id="CHEBI:58603"/>
        <dbReference type="ChEBI" id="CHEBI:60364"/>
        <dbReference type="ChEBI" id="CHEBI:60377"/>
        <dbReference type="ChEBI" id="CHEBI:85987"/>
        <dbReference type="EC" id="2.4.99.12"/>
    </reaction>
</comment>
<evidence type="ECO:0000256" key="7">
    <source>
        <dbReference type="PIRSR" id="PIRSR639901-1"/>
    </source>
</evidence>
<feature type="active site" description="Proton acceptor" evidence="7">
    <location>
        <position position="61"/>
    </location>
</feature>
<evidence type="ECO:0000256" key="6">
    <source>
        <dbReference type="ARBA" id="ARBA00049183"/>
    </source>
</evidence>
<dbReference type="PANTHER" id="PTHR42755:SF1">
    <property type="entry name" value="3-DEOXY-D-MANNO-OCTULOSONIC ACID TRANSFERASE, MITOCHONDRIAL-RELATED"/>
    <property type="match status" value="1"/>
</dbReference>
<evidence type="ECO:0000256" key="3">
    <source>
        <dbReference type="ARBA" id="ARBA00019077"/>
    </source>
</evidence>
<comment type="similarity">
    <text evidence="9">Belongs to the glycosyltransferase group 1 family.</text>
</comment>
<evidence type="ECO:0000313" key="11">
    <source>
        <dbReference type="EMBL" id="BAL55524.1"/>
    </source>
</evidence>
<accession>H5SH88</accession>
<comment type="subcellular location">
    <subcellularLocation>
        <location evidence="9">Cell membrane</location>
    </subcellularLocation>
</comment>
<dbReference type="GO" id="GO:0009245">
    <property type="term" value="P:lipid A biosynthetic process"/>
    <property type="evidence" value="ECO:0007669"/>
    <property type="project" value="TreeGrafter"/>
</dbReference>
<dbReference type="InterPro" id="IPR039901">
    <property type="entry name" value="Kdotransferase"/>
</dbReference>
<reference evidence="11" key="2">
    <citation type="journal article" date="2012" name="PLoS ONE">
        <title>A Deeply Branching Thermophilic Bacterium with an Ancient Acetyl-CoA Pathway Dominates a Subsurface Ecosystem.</title>
        <authorList>
            <person name="Takami H."/>
            <person name="Noguchi H."/>
            <person name="Takaki Y."/>
            <person name="Uchiyama I."/>
            <person name="Toyoda A."/>
            <person name="Nishi S."/>
            <person name="Chee G.-J."/>
            <person name="Arai W."/>
            <person name="Nunoura T."/>
            <person name="Itoh T."/>
            <person name="Hattori M."/>
            <person name="Takai K."/>
        </authorList>
    </citation>
    <scope>NUCLEOTIDE SEQUENCE</scope>
</reference>
<name>H5SH88_9BACT</name>
<dbReference type="SUPFAM" id="SSF53756">
    <property type="entry name" value="UDP-Glycosyltransferase/glycogen phosphorylase"/>
    <property type="match status" value="1"/>
</dbReference>
<sequence>MWYALYNLSLLLATAVLLPYLAIRALVTGRAHHGWRERLGFPAPLPRERPVLWIHGVSVGEILAAAPLIAALPRFAPSPFHLVLSTVTETGQQIARRRYGSTATIVRFPLDWRFSVARAFERLHPSLVLILETEIWPNFLRECARRRIPVVLASGRLSDRSFRRYRRIRPFMARVLENFHLLLMQSEEDARRMRELGAPAERVHVVGNVKWDARPSDEEAAVAEELAHQLGLPKERSLIVAGSTAAGEEAVIVRAFEILRAECADLRAMRLLIAPRRPERFDAVEAWLRASGWRVIRRTRATDRQKAEQAEVILLDTVGELAAVYRLAHVAVIGGSFSASLAHNVIEPLVRGACVIVGPRYSDPNFPAYAACVWRISAPPRPEALARALADAMERLLREENLRARFQEAARTFLAQHRGTTERILSHLEPILIETMARRP</sequence>
<protein>
    <recommendedName>
        <fullName evidence="3 9">3-deoxy-D-manno-octulosonic acid transferase</fullName>
        <shortName evidence="9">Kdo transferase</shortName>
        <ecNumber evidence="2 9">2.4.99.12</ecNumber>
    </recommendedName>
    <alternativeName>
        <fullName evidence="5 9">Lipid IV(A) 3-deoxy-D-manno-octulosonic acid transferase</fullName>
    </alternativeName>
</protein>